<feature type="transmembrane region" description="Helical" evidence="13">
    <location>
        <begin position="6"/>
        <end position="25"/>
    </location>
</feature>
<dbReference type="InterPro" id="IPR003675">
    <property type="entry name" value="Rce1/LyrA-like_dom"/>
</dbReference>
<keyword evidence="15" id="KW-1185">Reference proteome</keyword>
<proteinExistence type="inferred from homology"/>
<keyword evidence="6" id="KW-0256">Endoplasmic reticulum</keyword>
<evidence type="ECO:0000256" key="10">
    <source>
        <dbReference type="ARBA" id="ARBA00047280"/>
    </source>
</evidence>
<evidence type="ECO:0000256" key="4">
    <source>
        <dbReference type="ARBA" id="ARBA00022692"/>
    </source>
</evidence>
<dbReference type="PANTHER" id="PTHR13046:SF0">
    <property type="entry name" value="CAAX PRENYL PROTEASE 2"/>
    <property type="match status" value="1"/>
</dbReference>
<comment type="similarity">
    <text evidence="2">Belongs to the peptidase U48 family.</text>
</comment>
<evidence type="ECO:0000256" key="11">
    <source>
        <dbReference type="ARBA" id="ARBA00049729"/>
    </source>
</evidence>
<feature type="transmembrane region" description="Helical" evidence="13">
    <location>
        <begin position="193"/>
        <end position="211"/>
    </location>
</feature>
<dbReference type="Proteomes" id="UP000050795">
    <property type="component" value="Unassembled WGS sequence"/>
</dbReference>
<dbReference type="Pfam" id="PF02517">
    <property type="entry name" value="Rce1-like"/>
    <property type="match status" value="1"/>
</dbReference>
<evidence type="ECO:0000256" key="9">
    <source>
        <dbReference type="ARBA" id="ARBA00032607"/>
    </source>
</evidence>
<evidence type="ECO:0000256" key="1">
    <source>
        <dbReference type="ARBA" id="ARBA00004477"/>
    </source>
</evidence>
<protein>
    <recommendedName>
        <fullName evidence="12">CAAX prenyl protease 2</fullName>
        <ecNumber evidence="11">3.4.26.1</ecNumber>
    </recommendedName>
    <alternativeName>
        <fullName evidence="9">Farnesylated proteins-converting enzyme 2</fullName>
    </alternativeName>
</protein>
<dbReference type="GO" id="GO:0005789">
    <property type="term" value="C:endoplasmic reticulum membrane"/>
    <property type="evidence" value="ECO:0007669"/>
    <property type="project" value="UniProtKB-SubCell"/>
</dbReference>
<name>A0AA85K316_TRIRE</name>
<evidence type="ECO:0000313" key="15">
    <source>
        <dbReference type="Proteomes" id="UP000050795"/>
    </source>
</evidence>
<dbReference type="EC" id="3.4.26.1" evidence="11"/>
<evidence type="ECO:0000256" key="2">
    <source>
        <dbReference type="ARBA" id="ARBA00006897"/>
    </source>
</evidence>
<evidence type="ECO:0000259" key="14">
    <source>
        <dbReference type="Pfam" id="PF02517"/>
    </source>
</evidence>
<dbReference type="GO" id="GO:0071586">
    <property type="term" value="P:CAAX-box protein processing"/>
    <property type="evidence" value="ECO:0007669"/>
    <property type="project" value="InterPro"/>
</dbReference>
<reference evidence="15" key="1">
    <citation type="submission" date="2022-06" db="EMBL/GenBank/DDBJ databases">
        <authorList>
            <person name="Berger JAMES D."/>
            <person name="Berger JAMES D."/>
        </authorList>
    </citation>
    <scope>NUCLEOTIDE SEQUENCE [LARGE SCALE GENOMIC DNA]</scope>
</reference>
<feature type="domain" description="CAAX prenyl protease 2/Lysostaphin resistance protein A-like" evidence="14">
    <location>
        <begin position="123"/>
        <end position="229"/>
    </location>
</feature>
<accession>A0AA85K316</accession>
<evidence type="ECO:0000256" key="7">
    <source>
        <dbReference type="ARBA" id="ARBA00022989"/>
    </source>
</evidence>
<dbReference type="WBParaSite" id="TREG1_59600.1">
    <property type="protein sequence ID" value="TREG1_59600.1"/>
    <property type="gene ID" value="TREG1_59600"/>
</dbReference>
<reference evidence="16" key="2">
    <citation type="submission" date="2023-11" db="UniProtKB">
        <authorList>
            <consortium name="WormBaseParasite"/>
        </authorList>
    </citation>
    <scope>IDENTIFICATION</scope>
</reference>
<sequence>MYEIINSIGYSLLFIFGLYIAGGKFPRDHPETIKRRVMSVFVTGTISMIHVLTFIHLPEHPVFQLSSYELGKVFLRSDGLLEAIVISVTLTLVLYFGVILDDICCGYISALFDAEYWKSRVLNWMGLRNFIIAPMFEEFVFRACITFHLRPLFSSCIMLCFVSTLFFSLAHLHHIFESIRNGQDFQSAFKSSLFQVFYTTLFGMYSGFLMLRTGNIAASIVTHSLCNFFGLPDPIGAIERGKYHWGLLGQIIAIVTHLLGLFLWAYLLFQLTETKWSFLNDCNWSY</sequence>
<evidence type="ECO:0000256" key="12">
    <source>
        <dbReference type="ARBA" id="ARBA00049763"/>
    </source>
</evidence>
<evidence type="ECO:0000313" key="16">
    <source>
        <dbReference type="WBParaSite" id="TREG1_59600.1"/>
    </source>
</evidence>
<feature type="transmembrane region" description="Helical" evidence="13">
    <location>
        <begin position="152"/>
        <end position="172"/>
    </location>
</feature>
<dbReference type="PANTHER" id="PTHR13046">
    <property type="entry name" value="PROTEASE U48 CAAX PRENYL PROTEASE RCE1"/>
    <property type="match status" value="1"/>
</dbReference>
<organism evidence="15 16">
    <name type="scientific">Trichobilharzia regenti</name>
    <name type="common">Nasal bird schistosome</name>
    <dbReference type="NCBI Taxonomy" id="157069"/>
    <lineage>
        <taxon>Eukaryota</taxon>
        <taxon>Metazoa</taxon>
        <taxon>Spiralia</taxon>
        <taxon>Lophotrochozoa</taxon>
        <taxon>Platyhelminthes</taxon>
        <taxon>Trematoda</taxon>
        <taxon>Digenea</taxon>
        <taxon>Strigeidida</taxon>
        <taxon>Schistosomatoidea</taxon>
        <taxon>Schistosomatidae</taxon>
        <taxon>Trichobilharzia</taxon>
    </lineage>
</organism>
<dbReference type="GO" id="GO:0004222">
    <property type="term" value="F:metalloendopeptidase activity"/>
    <property type="evidence" value="ECO:0007669"/>
    <property type="project" value="InterPro"/>
</dbReference>
<evidence type="ECO:0000256" key="8">
    <source>
        <dbReference type="ARBA" id="ARBA00023136"/>
    </source>
</evidence>
<keyword evidence="8 13" id="KW-0472">Membrane</keyword>
<dbReference type="InterPro" id="IPR039731">
    <property type="entry name" value="Rce1"/>
</dbReference>
<feature type="transmembrane region" description="Helical" evidence="13">
    <location>
        <begin position="247"/>
        <end position="269"/>
    </location>
</feature>
<feature type="transmembrane region" description="Helical" evidence="13">
    <location>
        <begin position="80"/>
        <end position="100"/>
    </location>
</feature>
<evidence type="ECO:0000256" key="13">
    <source>
        <dbReference type="SAM" id="Phobius"/>
    </source>
</evidence>
<comment type="subcellular location">
    <subcellularLocation>
        <location evidence="1">Endoplasmic reticulum membrane</location>
        <topology evidence="1">Multi-pass membrane protein</topology>
    </subcellularLocation>
</comment>
<comment type="catalytic activity">
    <reaction evidence="10">
        <text>Hydrolyzes the peptide bond -P2-(S-farnesyl or geranylgeranyl)C-P1'-P2'-P3'-COOH where P1' and P2' are amino acids with aliphatic sidechains and P3' is any C-terminal residue.</text>
        <dbReference type="EC" id="3.4.26.1"/>
    </reaction>
</comment>
<keyword evidence="5" id="KW-0378">Hydrolase</keyword>
<feature type="transmembrane region" description="Helical" evidence="13">
    <location>
        <begin position="37"/>
        <end position="57"/>
    </location>
</feature>
<evidence type="ECO:0000256" key="6">
    <source>
        <dbReference type="ARBA" id="ARBA00022824"/>
    </source>
</evidence>
<keyword evidence="7 13" id="KW-1133">Transmembrane helix</keyword>
<evidence type="ECO:0000256" key="5">
    <source>
        <dbReference type="ARBA" id="ARBA00022801"/>
    </source>
</evidence>
<evidence type="ECO:0000256" key="3">
    <source>
        <dbReference type="ARBA" id="ARBA00022670"/>
    </source>
</evidence>
<keyword evidence="4 13" id="KW-0812">Transmembrane</keyword>
<keyword evidence="3" id="KW-0645">Protease</keyword>
<dbReference type="AlphaFoldDB" id="A0AA85K316"/>